<evidence type="ECO:0000256" key="8">
    <source>
        <dbReference type="SAM" id="MobiDB-lite"/>
    </source>
</evidence>
<evidence type="ECO:0000256" key="7">
    <source>
        <dbReference type="ARBA" id="ARBA00023136"/>
    </source>
</evidence>
<feature type="transmembrane region" description="Helical" evidence="9">
    <location>
        <begin position="246"/>
        <end position="266"/>
    </location>
</feature>
<feature type="compositionally biased region" description="Basic and acidic residues" evidence="8">
    <location>
        <begin position="501"/>
        <end position="518"/>
    </location>
</feature>
<keyword evidence="12" id="KW-1185">Reference proteome</keyword>
<feature type="transmembrane region" description="Helical" evidence="9">
    <location>
        <begin position="125"/>
        <end position="147"/>
    </location>
</feature>
<dbReference type="InterPro" id="IPR004840">
    <property type="entry name" value="Amino_acid_permease_CS"/>
</dbReference>
<dbReference type="FunFam" id="1.20.1740.10:FF:000001">
    <property type="entry name" value="Amino acid permease"/>
    <property type="match status" value="1"/>
</dbReference>
<organism evidence="11 12">
    <name type="scientific">Tomitella fengzijianii</name>
    <dbReference type="NCBI Taxonomy" id="2597660"/>
    <lineage>
        <taxon>Bacteria</taxon>
        <taxon>Bacillati</taxon>
        <taxon>Actinomycetota</taxon>
        <taxon>Actinomycetes</taxon>
        <taxon>Mycobacteriales</taxon>
        <taxon>Tomitella</taxon>
    </lineage>
</organism>
<keyword evidence="6 9" id="KW-1133">Transmembrane helix</keyword>
<evidence type="ECO:0000313" key="11">
    <source>
        <dbReference type="EMBL" id="QDQ97229.1"/>
    </source>
</evidence>
<dbReference type="Gene3D" id="1.20.1740.10">
    <property type="entry name" value="Amino acid/polyamine transporter I"/>
    <property type="match status" value="1"/>
</dbReference>
<dbReference type="PROSITE" id="PS00218">
    <property type="entry name" value="AMINO_ACID_PERMEASE_1"/>
    <property type="match status" value="1"/>
</dbReference>
<feature type="transmembrane region" description="Helical" evidence="9">
    <location>
        <begin position="405"/>
        <end position="424"/>
    </location>
</feature>
<dbReference type="KEGG" id="toy:FO059_07655"/>
<dbReference type="GO" id="GO:0016020">
    <property type="term" value="C:membrane"/>
    <property type="evidence" value="ECO:0007669"/>
    <property type="project" value="UniProtKB-SubCell"/>
</dbReference>
<protein>
    <submittedName>
        <fullName evidence="11">Amino acid permease</fullName>
    </submittedName>
</protein>
<evidence type="ECO:0000256" key="6">
    <source>
        <dbReference type="ARBA" id="ARBA00022989"/>
    </source>
</evidence>
<dbReference type="Proteomes" id="UP000317344">
    <property type="component" value="Chromosome"/>
</dbReference>
<feature type="domain" description="Amino acid permease/ SLC12A" evidence="10">
    <location>
        <begin position="23"/>
        <end position="448"/>
    </location>
</feature>
<dbReference type="InterPro" id="IPR004841">
    <property type="entry name" value="AA-permease/SLC12A_dom"/>
</dbReference>
<proteinExistence type="inferred from homology"/>
<dbReference type="EMBL" id="CP041765">
    <property type="protein sequence ID" value="QDQ97229.1"/>
    <property type="molecule type" value="Genomic_DNA"/>
</dbReference>
<name>A0A516X2B5_9ACTN</name>
<reference evidence="11 12" key="1">
    <citation type="submission" date="2019-07" db="EMBL/GenBank/DDBJ databases">
        <title>Tomitella cavernea sp. nov., an actinomycete isolated from soil.</title>
        <authorList>
            <person name="Cheng J."/>
        </authorList>
    </citation>
    <scope>NUCLEOTIDE SEQUENCE [LARGE SCALE GENOMIC DNA]</scope>
    <source>
        <strain evidence="11 12">HY188</strain>
    </source>
</reference>
<feature type="region of interest" description="Disordered" evidence="8">
    <location>
        <begin position="465"/>
        <end position="518"/>
    </location>
</feature>
<dbReference type="Pfam" id="PF00324">
    <property type="entry name" value="AA_permease"/>
    <property type="match status" value="1"/>
</dbReference>
<reference evidence="11 12" key="2">
    <citation type="submission" date="2019-07" db="EMBL/GenBank/DDBJ databases">
        <authorList>
            <person name="Huang Y."/>
        </authorList>
    </citation>
    <scope>NUCLEOTIDE SEQUENCE [LARGE SCALE GENOMIC DNA]</scope>
    <source>
        <strain evidence="11 12">HY188</strain>
    </source>
</reference>
<evidence type="ECO:0000256" key="5">
    <source>
        <dbReference type="ARBA" id="ARBA00022970"/>
    </source>
</evidence>
<dbReference type="PANTHER" id="PTHR43495:SF5">
    <property type="entry name" value="GAMMA-AMINOBUTYRIC ACID PERMEASE"/>
    <property type="match status" value="1"/>
</dbReference>
<dbReference type="GO" id="GO:0055085">
    <property type="term" value="P:transmembrane transport"/>
    <property type="evidence" value="ECO:0007669"/>
    <property type="project" value="InterPro"/>
</dbReference>
<feature type="transmembrane region" description="Helical" evidence="9">
    <location>
        <begin position="286"/>
        <end position="305"/>
    </location>
</feature>
<dbReference type="PANTHER" id="PTHR43495">
    <property type="entry name" value="GABA PERMEASE"/>
    <property type="match status" value="1"/>
</dbReference>
<gene>
    <name evidence="11" type="ORF">FO059_07655</name>
</gene>
<dbReference type="PIRSF" id="PIRSF006060">
    <property type="entry name" value="AA_transporter"/>
    <property type="match status" value="1"/>
</dbReference>
<feature type="transmembrane region" description="Helical" evidence="9">
    <location>
        <begin position="159"/>
        <end position="183"/>
    </location>
</feature>
<dbReference type="RefSeq" id="WP_143907717.1">
    <property type="nucleotide sequence ID" value="NZ_CP041765.1"/>
</dbReference>
<feature type="transmembrane region" description="Helical" evidence="9">
    <location>
        <begin position="203"/>
        <end position="225"/>
    </location>
</feature>
<keyword evidence="3" id="KW-0813">Transport</keyword>
<dbReference type="AlphaFoldDB" id="A0A516X2B5"/>
<keyword evidence="4 9" id="KW-0812">Transmembrane</keyword>
<evidence type="ECO:0000256" key="1">
    <source>
        <dbReference type="ARBA" id="ARBA00004141"/>
    </source>
</evidence>
<feature type="transmembrane region" description="Helical" evidence="9">
    <location>
        <begin position="430"/>
        <end position="450"/>
    </location>
</feature>
<comment type="subcellular location">
    <subcellularLocation>
        <location evidence="1">Membrane</location>
        <topology evidence="1">Multi-pass membrane protein</topology>
    </subcellularLocation>
</comment>
<evidence type="ECO:0000256" key="2">
    <source>
        <dbReference type="ARBA" id="ARBA00008583"/>
    </source>
</evidence>
<sequence>MSTHDTTPAAGTGALGHGLKTRHITMMGLGSAIGAGLFLGSGEGIAKAGPAVLLSYVFAGVIVVLVMRMLGEMGAARPSSGSFAEYARLGIGQWAGFSMGWLYWAMLIMVLGAEITGASEIVHTWIPGVSQWVIALVFVIFFAVVNLSKVSNFGEFEFWFAALKVGVIIAFLVLGVLLVFGLLPGTDPVGFTHFLGDGGFMPNGWSGVASGLLVVAFAFGGIELVAIASAESEDPERSIGIAVRNVVWRIGAFYLGSIAIMVLVLPWTDGALASSPFVAVLDVAQIPLASGFMELVVVVALLSSFNAQIYGTARMVFSLARNGEAPRVFGSVAGNGAPRAAVLLSVFFSFVTVVLNWLLPDKLLEILFNAVGAVLLVMWAMIAISQLRLRSRFEREGTLRLRMWLHPYLSWFTLAGLVALVVLMCTDTTARNQLIATAVFFAVLVALSVLNSRWWRKHPDAVAFPDAGPTGPGGEAQPDPAVDAYAGERSSDATSRPTEVTVERPDETDRLADGTDRH</sequence>
<comment type="similarity">
    <text evidence="2">Belongs to the amino acid-polyamine-organocation (APC) superfamily. Amino acid transporter (AAT) (TC 2.A.3.1) family.</text>
</comment>
<feature type="transmembrane region" description="Helical" evidence="9">
    <location>
        <begin position="366"/>
        <end position="384"/>
    </location>
</feature>
<evidence type="ECO:0000256" key="4">
    <source>
        <dbReference type="ARBA" id="ARBA00022692"/>
    </source>
</evidence>
<dbReference type="GO" id="GO:0006865">
    <property type="term" value="P:amino acid transport"/>
    <property type="evidence" value="ECO:0007669"/>
    <property type="project" value="UniProtKB-KW"/>
</dbReference>
<dbReference type="OrthoDB" id="5297508at2"/>
<accession>A0A516X2B5</accession>
<evidence type="ECO:0000256" key="9">
    <source>
        <dbReference type="SAM" id="Phobius"/>
    </source>
</evidence>
<keyword evidence="7 9" id="KW-0472">Membrane</keyword>
<evidence type="ECO:0000259" key="10">
    <source>
        <dbReference type="Pfam" id="PF00324"/>
    </source>
</evidence>
<feature type="transmembrane region" description="Helical" evidence="9">
    <location>
        <begin position="340"/>
        <end position="360"/>
    </location>
</feature>
<evidence type="ECO:0000256" key="3">
    <source>
        <dbReference type="ARBA" id="ARBA00022448"/>
    </source>
</evidence>
<feature type="transmembrane region" description="Helical" evidence="9">
    <location>
        <begin position="91"/>
        <end position="113"/>
    </location>
</feature>
<keyword evidence="5" id="KW-0029">Amino-acid transport</keyword>
<feature type="transmembrane region" description="Helical" evidence="9">
    <location>
        <begin position="48"/>
        <end position="70"/>
    </location>
</feature>
<evidence type="ECO:0000313" key="12">
    <source>
        <dbReference type="Proteomes" id="UP000317344"/>
    </source>
</evidence>